<dbReference type="PANTHER" id="PTHR12110">
    <property type="entry name" value="HYDROXYPYRUVATE ISOMERASE"/>
    <property type="match status" value="1"/>
</dbReference>
<reference evidence="2 4" key="2">
    <citation type="submission" date="2007-08" db="EMBL/GenBank/DDBJ databases">
        <authorList>
            <person name="Fulton L."/>
            <person name="Clifton S."/>
            <person name="Fulton B."/>
            <person name="Xu J."/>
            <person name="Minx P."/>
            <person name="Pepin K.H."/>
            <person name="Johnson M."/>
            <person name="Thiruvilangam P."/>
            <person name="Bhonagiri V."/>
            <person name="Nash W.E."/>
            <person name="Wang C."/>
            <person name="Mardis E.R."/>
            <person name="Wilson R.K."/>
        </authorList>
    </citation>
    <scope>NUCLEOTIDE SEQUENCE [LARGE SCALE GENOMIC DNA]</scope>
    <source>
        <strain evidence="2 4">DSM 753</strain>
    </source>
</reference>
<proteinExistence type="predicted"/>
<evidence type="ECO:0000313" key="2">
    <source>
        <dbReference type="EMBL" id="EDO62518.1"/>
    </source>
</evidence>
<keyword evidence="2" id="KW-0378">Hydrolase</keyword>
<dbReference type="InterPro" id="IPR050312">
    <property type="entry name" value="IolE/XylAMocC-like"/>
</dbReference>
<accession>A7VQ13</accession>
<sequence>MKIGAASWCFTHPHYQPPYEEAIKTVGSLGVDGIEMIAYNSDDLYGYYTDERCKELKKLIDSYGMQVSEFVLYAHAVVGLLDPDDTERQKSLDFFRRGIEVAKKLGADTMNIVSNWPEEIKAPIDYLPYYFHPVANGKNINNPKQYMEIPEDFDATGNWNRYLDSLGKIVKMCEETNMRFALEGHANVIVGTTDAMLRAFDWIKSDAFGTNFDTAWQLMQREYLPWSVYKLGEKIFHVHIRDADGLAVYQLPVGQGIIDWNELVRSLKKVGFDGYLSLELAGFDNQYKYAKESIDYIRKILIEEDALTVK</sequence>
<dbReference type="Proteomes" id="UP000003490">
    <property type="component" value="Unassembled WGS sequence"/>
</dbReference>
<dbReference type="GO" id="GO:0004519">
    <property type="term" value="F:endonuclease activity"/>
    <property type="evidence" value="ECO:0007669"/>
    <property type="project" value="UniProtKB-KW"/>
</dbReference>
<comment type="caution">
    <text evidence="2">The sequence shown here is derived from an EMBL/GenBank/DDBJ whole genome shotgun (WGS) entry which is preliminary data.</text>
</comment>
<dbReference type="OrthoDB" id="9801960at2"/>
<dbReference type="Proteomes" id="UP000220611">
    <property type="component" value="Unassembled WGS sequence"/>
</dbReference>
<reference evidence="3 5" key="3">
    <citation type="submission" date="2017-07" db="EMBL/GenBank/DDBJ databases">
        <title>Prevalence of linear plasmids in Cutibacterium (Propionibacterium) acnes isolates obtained from prostatic tissue.</title>
        <authorList>
            <person name="Davidsson S."/>
            <person name="Carlsson J."/>
            <person name="Molling P."/>
            <person name="Andren O."/>
            <person name="Andersson S.-O."/>
            <person name="Brzuszkiewicz E."/>
            <person name="Poehlein A."/>
            <person name="Al-Zeer M."/>
            <person name="Brinkmann V."/>
            <person name="Scavenius C."/>
            <person name="Nazipi S."/>
            <person name="Soderquist B."/>
            <person name="Bruggemann H."/>
        </authorList>
    </citation>
    <scope>NUCLEOTIDE SEQUENCE [LARGE SCALE GENOMIC DNA]</scope>
    <source>
        <strain evidence="3 5">DSM 753</strain>
    </source>
</reference>
<dbReference type="AlphaFoldDB" id="A7VQ13"/>
<feature type="domain" description="Xylose isomerase-like TIM barrel" evidence="1">
    <location>
        <begin position="28"/>
        <end position="299"/>
    </location>
</feature>
<dbReference type="eggNOG" id="COG1082">
    <property type="taxonomic scope" value="Bacteria"/>
</dbReference>
<dbReference type="Pfam" id="PF01261">
    <property type="entry name" value="AP_endonuc_2"/>
    <property type="match status" value="1"/>
</dbReference>
<dbReference type="SUPFAM" id="SSF51658">
    <property type="entry name" value="Xylose isomerase-like"/>
    <property type="match status" value="1"/>
</dbReference>
<dbReference type="EMBL" id="ABCB02000014">
    <property type="protein sequence ID" value="EDO62518.1"/>
    <property type="molecule type" value="Genomic_DNA"/>
</dbReference>
<evidence type="ECO:0000259" key="1">
    <source>
        <dbReference type="Pfam" id="PF01261"/>
    </source>
</evidence>
<keyword evidence="2" id="KW-0255">Endonuclease</keyword>
<dbReference type="GO" id="GO:0016853">
    <property type="term" value="F:isomerase activity"/>
    <property type="evidence" value="ECO:0007669"/>
    <property type="project" value="UniProtKB-KW"/>
</dbReference>
<protein>
    <submittedName>
        <fullName evidence="2">AP endonuclease, family 2</fullName>
    </submittedName>
    <submittedName>
        <fullName evidence="3">Sugar phosphate isomerase/epimerase</fullName>
    </submittedName>
</protein>
<dbReference type="Gene3D" id="3.20.20.150">
    <property type="entry name" value="Divalent-metal-dependent TIM barrel enzymes"/>
    <property type="match status" value="1"/>
</dbReference>
<dbReference type="InterPro" id="IPR036237">
    <property type="entry name" value="Xyl_isomerase-like_sf"/>
</dbReference>
<evidence type="ECO:0000313" key="5">
    <source>
        <dbReference type="Proteomes" id="UP000220611"/>
    </source>
</evidence>
<keyword evidence="3" id="KW-0413">Isomerase</keyword>
<evidence type="ECO:0000313" key="3">
    <source>
        <dbReference type="EMBL" id="PEQ24152.1"/>
    </source>
</evidence>
<dbReference type="EMBL" id="NOXF01000007">
    <property type="protein sequence ID" value="PEQ24152.1"/>
    <property type="molecule type" value="Genomic_DNA"/>
</dbReference>
<organism evidence="2 4">
    <name type="scientific">[Clostridium] leptum DSM 753</name>
    <dbReference type="NCBI Taxonomy" id="428125"/>
    <lineage>
        <taxon>Bacteria</taxon>
        <taxon>Bacillati</taxon>
        <taxon>Bacillota</taxon>
        <taxon>Clostridia</taxon>
        <taxon>Eubacteriales</taxon>
        <taxon>Oscillospiraceae</taxon>
        <taxon>Oscillospiraceae incertae sedis</taxon>
    </lineage>
</organism>
<keyword evidence="2" id="KW-0540">Nuclease</keyword>
<keyword evidence="5" id="KW-1185">Reference proteome</keyword>
<name>A7VQ13_9FIRM</name>
<dbReference type="HOGENOM" id="CLU_082998_1_0_9"/>
<evidence type="ECO:0000313" key="4">
    <source>
        <dbReference type="Proteomes" id="UP000003490"/>
    </source>
</evidence>
<dbReference type="InterPro" id="IPR013022">
    <property type="entry name" value="Xyl_isomerase-like_TIM-brl"/>
</dbReference>
<gene>
    <name evidence="3" type="ORF">CH238_09690</name>
    <name evidence="2" type="ORF">CLOLEP_00640</name>
</gene>
<reference evidence="2 4" key="1">
    <citation type="submission" date="2007-08" db="EMBL/GenBank/DDBJ databases">
        <title>Draft genome sequence of Clostridium leptum (DSM 753).</title>
        <authorList>
            <person name="Sudarsanam P."/>
            <person name="Ley R."/>
            <person name="Guruge J."/>
            <person name="Turnbaugh P.J."/>
            <person name="Mahowald M."/>
            <person name="Liep D."/>
            <person name="Gordon J."/>
        </authorList>
    </citation>
    <scope>NUCLEOTIDE SEQUENCE [LARGE SCALE GENOMIC DNA]</scope>
    <source>
        <strain evidence="2 4">DSM 753</strain>
    </source>
</reference>